<organism evidence="4 5">
    <name type="scientific">Buddleja alternifolia</name>
    <dbReference type="NCBI Taxonomy" id="168488"/>
    <lineage>
        <taxon>Eukaryota</taxon>
        <taxon>Viridiplantae</taxon>
        <taxon>Streptophyta</taxon>
        <taxon>Embryophyta</taxon>
        <taxon>Tracheophyta</taxon>
        <taxon>Spermatophyta</taxon>
        <taxon>Magnoliopsida</taxon>
        <taxon>eudicotyledons</taxon>
        <taxon>Gunneridae</taxon>
        <taxon>Pentapetalae</taxon>
        <taxon>asterids</taxon>
        <taxon>lamiids</taxon>
        <taxon>Lamiales</taxon>
        <taxon>Scrophulariaceae</taxon>
        <taxon>Buddlejeae</taxon>
        <taxon>Buddleja</taxon>
    </lineage>
</organism>
<evidence type="ECO:0000256" key="2">
    <source>
        <dbReference type="SAM" id="MobiDB-lite"/>
    </source>
</evidence>
<dbReference type="AlphaFoldDB" id="A0AAV6XY40"/>
<feature type="region of interest" description="Disordered" evidence="2">
    <location>
        <begin position="278"/>
        <end position="299"/>
    </location>
</feature>
<evidence type="ECO:0000313" key="4">
    <source>
        <dbReference type="EMBL" id="KAG8387414.1"/>
    </source>
</evidence>
<dbReference type="PANTHER" id="PTHR33155">
    <property type="entry name" value="FANTASTIC FOUR-LIKE PROTEIN (DUF3049)"/>
    <property type="match status" value="1"/>
</dbReference>
<dbReference type="Proteomes" id="UP000826271">
    <property type="component" value="Unassembled WGS sequence"/>
</dbReference>
<evidence type="ECO:0000313" key="5">
    <source>
        <dbReference type="Proteomes" id="UP000826271"/>
    </source>
</evidence>
<gene>
    <name evidence="4" type="ORF">BUALT_Bualt02G0019000</name>
</gene>
<comment type="similarity">
    <text evidence="1">Belongs to the fantastic four family.</text>
</comment>
<feature type="compositionally biased region" description="Basic and acidic residues" evidence="2">
    <location>
        <begin position="278"/>
        <end position="289"/>
    </location>
</feature>
<comment type="caution">
    <text evidence="4">The sequence shown here is derived from an EMBL/GenBank/DDBJ whole genome shotgun (WGS) entry which is preliminary data.</text>
</comment>
<protein>
    <recommendedName>
        <fullName evidence="3">FAF domain-containing protein</fullName>
    </recommendedName>
</protein>
<sequence>MFIKLIEEEASPMKLQGIVTILRSDHCQGSTKSAASIRRTLSADMSSKKWLSQNGFFNSTIKKNVSSEVLINIPNQDDVWKSIQSEKAKNDEMMMKKPAVWGEILSTNEKNKDSENCPNYVHPLLKRSARSLSHKSLEICTESLGSETGSDVYSNSGFSSDADEDHDQEVRVVVNEEYNEFKEMNDRLDDLHVVKYKKSPVRPFPPPLPSIGGGDGAAPSLHMNSRRENGRLVLEAVSVPARNNFHARRHNGRLVLSLIHKESKVEEFEKVFDIEEEKMDGGGDDHGYEKEEEEEEEEKVVTTAAEKFVVEENLRSLPSGIVMKKLMAFGNNKNSTWSNKAVNVMAAAAKAEAAAEAEEKLPYPHSLPPPPHGARLIPSPPPPTVASFNVYEYFWRNKTTASGGGFITTQHLKNNSGGGGGSRARQNQDYFVGCKETRRSLLIWEPYCIATS</sequence>
<keyword evidence="5" id="KW-1185">Reference proteome</keyword>
<feature type="domain" description="FAF" evidence="3">
    <location>
        <begin position="204"/>
        <end position="258"/>
    </location>
</feature>
<dbReference type="InterPro" id="IPR046431">
    <property type="entry name" value="FAF_dom"/>
</dbReference>
<dbReference type="Pfam" id="PF11250">
    <property type="entry name" value="FAF"/>
    <property type="match status" value="1"/>
</dbReference>
<name>A0AAV6XY40_9LAMI</name>
<proteinExistence type="inferred from homology"/>
<dbReference type="PANTHER" id="PTHR33155:SF3">
    <property type="entry name" value="PROTEIN FAF-LIKE, CHLOROPLASTIC"/>
    <property type="match status" value="1"/>
</dbReference>
<dbReference type="InterPro" id="IPR021410">
    <property type="entry name" value="FAF"/>
</dbReference>
<dbReference type="EMBL" id="WHWC01000002">
    <property type="protein sequence ID" value="KAG8387414.1"/>
    <property type="molecule type" value="Genomic_DNA"/>
</dbReference>
<evidence type="ECO:0000256" key="1">
    <source>
        <dbReference type="ARBA" id="ARBA00008690"/>
    </source>
</evidence>
<accession>A0AAV6XY40</accession>
<reference evidence="4" key="1">
    <citation type="submission" date="2019-10" db="EMBL/GenBank/DDBJ databases">
        <authorList>
            <person name="Zhang R."/>
            <person name="Pan Y."/>
            <person name="Wang J."/>
            <person name="Ma R."/>
            <person name="Yu S."/>
        </authorList>
    </citation>
    <scope>NUCLEOTIDE SEQUENCE</scope>
    <source>
        <strain evidence="4">LA-IB0</strain>
        <tissue evidence="4">Leaf</tissue>
    </source>
</reference>
<evidence type="ECO:0000259" key="3">
    <source>
        <dbReference type="Pfam" id="PF11250"/>
    </source>
</evidence>